<evidence type="ECO:0000256" key="1">
    <source>
        <dbReference type="SAM" id="MobiDB-lite"/>
    </source>
</evidence>
<gene>
    <name evidence="2" type="ORF">Pfra01_002284100</name>
</gene>
<dbReference type="CDD" id="cd09272">
    <property type="entry name" value="RNase_HI_RT_Ty1"/>
    <property type="match status" value="1"/>
</dbReference>
<organism evidence="2 3">
    <name type="scientific">Phytophthora fragariaefolia</name>
    <dbReference type="NCBI Taxonomy" id="1490495"/>
    <lineage>
        <taxon>Eukaryota</taxon>
        <taxon>Sar</taxon>
        <taxon>Stramenopiles</taxon>
        <taxon>Oomycota</taxon>
        <taxon>Peronosporomycetes</taxon>
        <taxon>Peronosporales</taxon>
        <taxon>Peronosporaceae</taxon>
        <taxon>Phytophthora</taxon>
    </lineage>
</organism>
<proteinExistence type="predicted"/>
<name>A0A9W6Y847_9STRA</name>
<dbReference type="EMBL" id="BSXT01003557">
    <property type="protein sequence ID" value="GMF54636.1"/>
    <property type="molecule type" value="Genomic_DNA"/>
</dbReference>
<dbReference type="OrthoDB" id="414945at2759"/>
<keyword evidence="3" id="KW-1185">Reference proteome</keyword>
<dbReference type="AlphaFoldDB" id="A0A9W6Y847"/>
<reference evidence="2" key="1">
    <citation type="submission" date="2023-04" db="EMBL/GenBank/DDBJ databases">
        <title>Phytophthora fragariaefolia NBRC 109709.</title>
        <authorList>
            <person name="Ichikawa N."/>
            <person name="Sato H."/>
            <person name="Tonouchi N."/>
        </authorList>
    </citation>
    <scope>NUCLEOTIDE SEQUENCE</scope>
    <source>
        <strain evidence="2">NBRC 109709</strain>
    </source>
</reference>
<dbReference type="PANTHER" id="PTHR11439">
    <property type="entry name" value="GAG-POL-RELATED RETROTRANSPOSON"/>
    <property type="match status" value="1"/>
</dbReference>
<dbReference type="Proteomes" id="UP001165121">
    <property type="component" value="Unassembled WGS sequence"/>
</dbReference>
<dbReference type="PANTHER" id="PTHR11439:SF440">
    <property type="entry name" value="INTEGRASE CATALYTIC DOMAIN-CONTAINING PROTEIN"/>
    <property type="match status" value="1"/>
</dbReference>
<evidence type="ECO:0000313" key="3">
    <source>
        <dbReference type="Proteomes" id="UP001165121"/>
    </source>
</evidence>
<accession>A0A9W6Y847</accession>
<feature type="region of interest" description="Disordered" evidence="1">
    <location>
        <begin position="31"/>
        <end position="53"/>
    </location>
</feature>
<protein>
    <submittedName>
        <fullName evidence="2">Unnamed protein product</fullName>
    </submittedName>
</protein>
<sequence length="230" mass="26329">MFTAELITLRFKSLSTAFYLYNESLSAVSDTKENNRSRTVRSPTPRKGRTRPTWPCYSSRHIQPFSGEPHWDAGIKVVRYLLKTKDVGIVYGGSLGTELEAYSDADWAGNRYDRRSVSGMMLMMCGAPVVWRSTFQKTVALSSTEAECMTLSECVKECIWMRRLLKDMSVDQVGATVIYEDNQGAMTLAKNVGYQARTKHIDIRYHFIREKMARNEVELVYVDTWSSRTN</sequence>
<comment type="caution">
    <text evidence="2">The sequence shown here is derived from an EMBL/GenBank/DDBJ whole genome shotgun (WGS) entry which is preliminary data.</text>
</comment>
<evidence type="ECO:0000313" key="2">
    <source>
        <dbReference type="EMBL" id="GMF54636.1"/>
    </source>
</evidence>